<evidence type="ECO:0000313" key="2">
    <source>
        <dbReference type="EMBL" id="KAF2877236.1"/>
    </source>
</evidence>
<dbReference type="OrthoDB" id="5086500at2759"/>
<dbReference type="PANTHER" id="PTHR34414">
    <property type="entry name" value="HET DOMAIN-CONTAINING PROTEIN-RELATED"/>
    <property type="match status" value="1"/>
</dbReference>
<keyword evidence="1" id="KW-0812">Transmembrane</keyword>
<dbReference type="AlphaFoldDB" id="A0A7C8MFW3"/>
<dbReference type="EMBL" id="JAADJZ010000002">
    <property type="protein sequence ID" value="KAF2877236.1"/>
    <property type="molecule type" value="Genomic_DNA"/>
</dbReference>
<reference evidence="2 3" key="1">
    <citation type="submission" date="2020-01" db="EMBL/GenBank/DDBJ databases">
        <authorList>
            <consortium name="DOE Joint Genome Institute"/>
            <person name="Haridas S."/>
            <person name="Albert R."/>
            <person name="Binder M."/>
            <person name="Bloem J."/>
            <person name="Labutti K."/>
            <person name="Salamov A."/>
            <person name="Andreopoulos B."/>
            <person name="Baker S.E."/>
            <person name="Barry K."/>
            <person name="Bills G."/>
            <person name="Bluhm B.H."/>
            <person name="Cannon C."/>
            <person name="Castanera R."/>
            <person name="Culley D.E."/>
            <person name="Daum C."/>
            <person name="Ezra D."/>
            <person name="Gonzalez J.B."/>
            <person name="Henrissat B."/>
            <person name="Kuo A."/>
            <person name="Liang C."/>
            <person name="Lipzen A."/>
            <person name="Lutzoni F."/>
            <person name="Magnuson J."/>
            <person name="Mondo S."/>
            <person name="Nolan M."/>
            <person name="Ohm R."/>
            <person name="Pangilinan J."/>
            <person name="Park H.-J.H."/>
            <person name="Ramirez L."/>
            <person name="Alfaro M."/>
            <person name="Sun H."/>
            <person name="Tritt A."/>
            <person name="Yoshinaga Y."/>
            <person name="Zwiers L.-H.L."/>
            <person name="Turgeon B.G."/>
            <person name="Goodwin S.B."/>
            <person name="Spatafora J.W."/>
            <person name="Crous P.W."/>
            <person name="Grigoriev I.V."/>
        </authorList>
    </citation>
    <scope>NUCLEOTIDE SEQUENCE [LARGE SCALE GENOMIC DNA]</scope>
    <source>
        <strain evidence="2 3">CBS 611.86</strain>
    </source>
</reference>
<sequence length="325" mass="37764">MYEKDYPFLTFLPPETSSRRAENGLAAHASLPGYSDLSIDSIHALTTFLLDELQCRDLDQISHRLWLMSTQSSANIAALHRQRVRGREIVITEETKLHLIWFYDKIHIKPLPTYLLSTTFWNSHLLSGKQPFGRHHETIVSSALGLLRSYAHLIIHESDFRIAKDRATTLIPESITWDQWRLLRSSLLAIRDEDVSGRFRFGEIRLTRLNFYCKFLLARTYYYRTHRQYGDYFASFYPPLLFLFGIVSIMLGSMQLAATLEGQNEQWPRLLGLFRMFGVMIMGVTFLILIILVALFTVKIVREWIYALRCRYLLQGRSAGFSSAP</sequence>
<dbReference type="InterPro" id="IPR046536">
    <property type="entry name" value="DUF6601"/>
</dbReference>
<evidence type="ECO:0000313" key="3">
    <source>
        <dbReference type="Proteomes" id="UP000481861"/>
    </source>
</evidence>
<proteinExistence type="predicted"/>
<feature type="transmembrane region" description="Helical" evidence="1">
    <location>
        <begin position="277"/>
        <end position="301"/>
    </location>
</feature>
<feature type="transmembrane region" description="Helical" evidence="1">
    <location>
        <begin position="236"/>
        <end position="257"/>
    </location>
</feature>
<keyword evidence="1" id="KW-1133">Transmembrane helix</keyword>
<gene>
    <name evidence="2" type="ORF">BDV95DRAFT_625216</name>
</gene>
<evidence type="ECO:0000256" key="1">
    <source>
        <dbReference type="SAM" id="Phobius"/>
    </source>
</evidence>
<evidence type="ECO:0008006" key="4">
    <source>
        <dbReference type="Google" id="ProtNLM"/>
    </source>
</evidence>
<keyword evidence="3" id="KW-1185">Reference proteome</keyword>
<organism evidence="2 3">
    <name type="scientific">Massariosphaeria phaeospora</name>
    <dbReference type="NCBI Taxonomy" id="100035"/>
    <lineage>
        <taxon>Eukaryota</taxon>
        <taxon>Fungi</taxon>
        <taxon>Dikarya</taxon>
        <taxon>Ascomycota</taxon>
        <taxon>Pezizomycotina</taxon>
        <taxon>Dothideomycetes</taxon>
        <taxon>Pleosporomycetidae</taxon>
        <taxon>Pleosporales</taxon>
        <taxon>Pleosporales incertae sedis</taxon>
        <taxon>Massariosphaeria</taxon>
    </lineage>
</organism>
<keyword evidence="1" id="KW-0472">Membrane</keyword>
<comment type="caution">
    <text evidence="2">The sequence shown here is derived from an EMBL/GenBank/DDBJ whole genome shotgun (WGS) entry which is preliminary data.</text>
</comment>
<dbReference type="Pfam" id="PF20246">
    <property type="entry name" value="DUF6601"/>
    <property type="match status" value="1"/>
</dbReference>
<dbReference type="PANTHER" id="PTHR34414:SF1">
    <property type="entry name" value="SUBTILISIN-LIKE SERINE PROTEASE"/>
    <property type="match status" value="1"/>
</dbReference>
<accession>A0A7C8MFW3</accession>
<name>A0A7C8MFW3_9PLEO</name>
<protein>
    <recommendedName>
        <fullName evidence="4">Subtilisin-like serine protease protein</fullName>
    </recommendedName>
</protein>
<dbReference type="Proteomes" id="UP000481861">
    <property type="component" value="Unassembled WGS sequence"/>
</dbReference>